<evidence type="ECO:0000313" key="4">
    <source>
        <dbReference type="EMBL" id="KAF5221959.1"/>
    </source>
</evidence>
<dbReference type="GO" id="GO:0004308">
    <property type="term" value="F:exo-alpha-sialidase activity"/>
    <property type="evidence" value="ECO:0007669"/>
    <property type="project" value="InterPro"/>
</dbReference>
<organism evidence="4 5">
    <name type="scientific">Trypanosoma cruzi</name>
    <dbReference type="NCBI Taxonomy" id="5693"/>
    <lineage>
        <taxon>Eukaryota</taxon>
        <taxon>Discoba</taxon>
        <taxon>Euglenozoa</taxon>
        <taxon>Kinetoplastea</taxon>
        <taxon>Metakinetoplastina</taxon>
        <taxon>Trypanosomatida</taxon>
        <taxon>Trypanosomatidae</taxon>
        <taxon>Trypanosoma</taxon>
        <taxon>Schizotrypanum</taxon>
    </lineage>
</organism>
<dbReference type="InterPro" id="IPR013320">
    <property type="entry name" value="ConA-like_dom_sf"/>
</dbReference>
<accession>A0A7J6Y5K3</accession>
<dbReference type="InterPro" id="IPR008377">
    <property type="entry name" value="Sialidase_trypan"/>
</dbReference>
<dbReference type="Pfam" id="PF22925">
    <property type="entry name" value="TS_C"/>
    <property type="match status" value="1"/>
</dbReference>
<dbReference type="SUPFAM" id="SSF49899">
    <property type="entry name" value="Concanavalin A-like lectins/glucanases"/>
    <property type="match status" value="1"/>
</dbReference>
<keyword evidence="1" id="KW-0732">Signal</keyword>
<dbReference type="Pfam" id="PF13859">
    <property type="entry name" value="BNR_3"/>
    <property type="match status" value="1"/>
</dbReference>
<dbReference type="Gene3D" id="2.120.10.10">
    <property type="match status" value="1"/>
</dbReference>
<feature type="chain" id="PRO_5029880881" description="Trans-sialidase" evidence="1">
    <location>
        <begin position="26"/>
        <end position="629"/>
    </location>
</feature>
<dbReference type="AlphaFoldDB" id="A0A7J6Y5K3"/>
<dbReference type="Gene3D" id="2.60.120.200">
    <property type="match status" value="1"/>
</dbReference>
<feature type="domain" description="Sialidase" evidence="2">
    <location>
        <begin position="55"/>
        <end position="405"/>
    </location>
</feature>
<evidence type="ECO:0008006" key="6">
    <source>
        <dbReference type="Google" id="ProtNLM"/>
    </source>
</evidence>
<dbReference type="PRINTS" id="PR01803">
    <property type="entry name" value="TCSIALIDASE"/>
</dbReference>
<feature type="domain" description="Trans-sialidase C-terminal" evidence="3">
    <location>
        <begin position="468"/>
        <end position="627"/>
    </location>
</feature>
<dbReference type="Proteomes" id="UP000583944">
    <property type="component" value="Unassembled WGS sequence"/>
</dbReference>
<feature type="signal peptide" evidence="1">
    <location>
        <begin position="1"/>
        <end position="25"/>
    </location>
</feature>
<evidence type="ECO:0000313" key="5">
    <source>
        <dbReference type="Proteomes" id="UP000583944"/>
    </source>
</evidence>
<evidence type="ECO:0000256" key="1">
    <source>
        <dbReference type="SAM" id="SignalP"/>
    </source>
</evidence>
<dbReference type="EMBL" id="JABDHM010000031">
    <property type="protein sequence ID" value="KAF5221959.1"/>
    <property type="molecule type" value="Genomic_DNA"/>
</dbReference>
<sequence length="629" mass="68161">MSRRLFTSAALLLFVVMVCCGSGGAAVTGVKESSDPQFVWNKIPEGETVESLGFPSLLKVGSDVFAVAEAQCKKGQDSFTGIASQLLTETKDSAPVELMNEAKKYTQVLEEGTSPHSKKVDVSRPTTAVKGNDIYMLAGKYSRAAATNPQERGAGDWGLLLVKGEVSSEESNKKIQWNKNQRLVGTFSDGEQDSLMQLVAGGGSGVQTDDDTLVFPVEGKKEKNGESNDGKTVSLVIYTSKDTLTWKLSKGMSADGCSDPSVVEWEEGKLMMMTACDDGRRRVYESGDKGASWTEALGTLSRVWGNKHEEQTKRVASGFTTATFENGDDNKKVMLVTLPVYSKERGSENKEKSELHLWLTDNTRIVDIGPVSEKDEDEVAASSLLYKSAGGEDNNNEDKLIALYEKKKKGNDETSHSLLSVRLTAQLERVKEVLKTWKEVDERISQLCPTSSAAKSALADNACSAAMPTDGLVGFLSGSLFDKIWKDECLGVNATVMKGTKGVATGYADGATSQGARAEWPVGRQGENQLYHFANYKFILVATVSIDKAPKEEDSPIPLLGVRLGTEGGSKLMELSYNSERKWKLFCAAETTKENSSTWKPETAHQMAIVLQNGKQGSAYVDGQRVGGK</sequence>
<dbReference type="InterPro" id="IPR036278">
    <property type="entry name" value="Sialidase_sf"/>
</dbReference>
<dbReference type="VEuPathDB" id="TriTrypDB:ECC02_004938"/>
<name>A0A7J6Y5K3_TRYCR</name>
<proteinExistence type="predicted"/>
<gene>
    <name evidence="4" type="ORF">ECC02_004938</name>
</gene>
<protein>
    <recommendedName>
        <fullName evidence="6">Trans-sialidase</fullName>
    </recommendedName>
</protein>
<reference evidence="4 5" key="1">
    <citation type="journal article" date="2019" name="Genome Biol. Evol.">
        <title>Nanopore Sequencing Significantly Improves Genome Assembly of the Protozoan Parasite Trypanosoma cruzi.</title>
        <authorList>
            <person name="Diaz-Viraque F."/>
            <person name="Pita S."/>
            <person name="Greif G."/>
            <person name="de Souza R.C.M."/>
            <person name="Iraola G."/>
            <person name="Robello C."/>
        </authorList>
    </citation>
    <scope>NUCLEOTIDE SEQUENCE [LARGE SCALE GENOMIC DNA]</scope>
    <source>
        <strain evidence="4 5">Berenice</strain>
    </source>
</reference>
<comment type="caution">
    <text evidence="4">The sequence shown here is derived from an EMBL/GenBank/DDBJ whole genome shotgun (WGS) entry which is preliminary data.</text>
</comment>
<evidence type="ECO:0000259" key="3">
    <source>
        <dbReference type="Pfam" id="PF22925"/>
    </source>
</evidence>
<dbReference type="InterPro" id="IPR011040">
    <property type="entry name" value="Sialidase"/>
</dbReference>
<evidence type="ECO:0000259" key="2">
    <source>
        <dbReference type="Pfam" id="PF13859"/>
    </source>
</evidence>
<dbReference type="InterPro" id="IPR055239">
    <property type="entry name" value="TS_C"/>
</dbReference>
<dbReference type="SUPFAM" id="SSF50939">
    <property type="entry name" value="Sialidases"/>
    <property type="match status" value="1"/>
</dbReference>
<dbReference type="CDD" id="cd15482">
    <property type="entry name" value="Sialidase_non-viral"/>
    <property type="match status" value="1"/>
</dbReference>